<comment type="caution">
    <text evidence="6">The sequence shown here is derived from an EMBL/GenBank/DDBJ whole genome shotgun (WGS) entry which is preliminary data.</text>
</comment>
<feature type="compositionally biased region" description="Polar residues" evidence="4">
    <location>
        <begin position="1"/>
        <end position="15"/>
    </location>
</feature>
<comment type="function">
    <text evidence="3">Component of the exocyst complex.</text>
</comment>
<dbReference type="InterPro" id="IPR016159">
    <property type="entry name" value="Cullin_repeat-like_dom_sf"/>
</dbReference>
<dbReference type="InterPro" id="IPR046364">
    <property type="entry name" value="Exo70_C"/>
</dbReference>
<accession>A0AAN9K306</accession>
<evidence type="ECO:0000256" key="4">
    <source>
        <dbReference type="SAM" id="MobiDB-lite"/>
    </source>
</evidence>
<comment type="similarity">
    <text evidence="1 3">Belongs to the EXO70 family.</text>
</comment>
<evidence type="ECO:0000256" key="1">
    <source>
        <dbReference type="ARBA" id="ARBA00006756"/>
    </source>
</evidence>
<dbReference type="GO" id="GO:0015031">
    <property type="term" value="P:protein transport"/>
    <property type="evidence" value="ECO:0007669"/>
    <property type="project" value="UniProtKB-KW"/>
</dbReference>
<dbReference type="PANTHER" id="PTHR12542:SF127">
    <property type="entry name" value="EXOCYST COMPLEX COMPONENT EXO70C1"/>
    <property type="match status" value="1"/>
</dbReference>
<feature type="region of interest" description="Disordered" evidence="4">
    <location>
        <begin position="1"/>
        <end position="20"/>
    </location>
</feature>
<feature type="region of interest" description="Disordered" evidence="4">
    <location>
        <begin position="157"/>
        <end position="178"/>
    </location>
</feature>
<feature type="region of interest" description="Disordered" evidence="4">
    <location>
        <begin position="130"/>
        <end position="149"/>
    </location>
</feature>
<dbReference type="InterPro" id="IPR004140">
    <property type="entry name" value="Exo70"/>
</dbReference>
<dbReference type="PANTHER" id="PTHR12542">
    <property type="entry name" value="EXOCYST COMPLEX PROTEIN EXO70"/>
    <property type="match status" value="1"/>
</dbReference>
<name>A0AAN9K306_CLITE</name>
<dbReference type="Pfam" id="PF03081">
    <property type="entry name" value="Exo70_C"/>
    <property type="match status" value="1"/>
</dbReference>
<feature type="compositionally biased region" description="Low complexity" evidence="4">
    <location>
        <begin position="137"/>
        <end position="149"/>
    </location>
</feature>
<dbReference type="Proteomes" id="UP001359559">
    <property type="component" value="Unassembled WGS sequence"/>
</dbReference>
<dbReference type="GO" id="GO:0005546">
    <property type="term" value="F:phosphatidylinositol-4,5-bisphosphate binding"/>
    <property type="evidence" value="ECO:0007669"/>
    <property type="project" value="InterPro"/>
</dbReference>
<proteinExistence type="inferred from homology"/>
<keyword evidence="7" id="KW-1185">Reference proteome</keyword>
<evidence type="ECO:0000256" key="3">
    <source>
        <dbReference type="RuleBase" id="RU365026"/>
    </source>
</evidence>
<dbReference type="GO" id="GO:0000145">
    <property type="term" value="C:exocyst"/>
    <property type="evidence" value="ECO:0007669"/>
    <property type="project" value="InterPro"/>
</dbReference>
<feature type="domain" description="Exocyst complex subunit Exo70 C-terminal" evidence="5">
    <location>
        <begin position="254"/>
        <end position="610"/>
    </location>
</feature>
<keyword evidence="2 3" id="KW-0813">Transport</keyword>
<evidence type="ECO:0000256" key="2">
    <source>
        <dbReference type="ARBA" id="ARBA00022448"/>
    </source>
</evidence>
<reference evidence="6 7" key="1">
    <citation type="submission" date="2024-01" db="EMBL/GenBank/DDBJ databases">
        <title>The genomes of 5 underutilized Papilionoideae crops provide insights into root nodulation and disease resistance.</title>
        <authorList>
            <person name="Yuan L."/>
        </authorList>
    </citation>
    <scope>NUCLEOTIDE SEQUENCE [LARGE SCALE GENOMIC DNA]</scope>
    <source>
        <strain evidence="6">LY-2023</strain>
        <tissue evidence="6">Leaf</tissue>
    </source>
</reference>
<dbReference type="Pfam" id="PF20669">
    <property type="entry name" value="Exo70_N"/>
    <property type="match status" value="1"/>
</dbReference>
<dbReference type="EMBL" id="JAYKXN010000002">
    <property type="protein sequence ID" value="KAK7310345.1"/>
    <property type="molecule type" value="Genomic_DNA"/>
</dbReference>
<evidence type="ECO:0000313" key="7">
    <source>
        <dbReference type="Proteomes" id="UP001359559"/>
    </source>
</evidence>
<dbReference type="AlphaFoldDB" id="A0AAN9K306"/>
<organism evidence="6 7">
    <name type="scientific">Clitoria ternatea</name>
    <name type="common">Butterfly pea</name>
    <dbReference type="NCBI Taxonomy" id="43366"/>
    <lineage>
        <taxon>Eukaryota</taxon>
        <taxon>Viridiplantae</taxon>
        <taxon>Streptophyta</taxon>
        <taxon>Embryophyta</taxon>
        <taxon>Tracheophyta</taxon>
        <taxon>Spermatophyta</taxon>
        <taxon>Magnoliopsida</taxon>
        <taxon>eudicotyledons</taxon>
        <taxon>Gunneridae</taxon>
        <taxon>Pentapetalae</taxon>
        <taxon>rosids</taxon>
        <taxon>fabids</taxon>
        <taxon>Fabales</taxon>
        <taxon>Fabaceae</taxon>
        <taxon>Papilionoideae</taxon>
        <taxon>50 kb inversion clade</taxon>
        <taxon>NPAAA clade</taxon>
        <taxon>indigoferoid/millettioid clade</taxon>
        <taxon>Phaseoleae</taxon>
        <taxon>Clitoria</taxon>
    </lineage>
</organism>
<protein>
    <recommendedName>
        <fullName evidence="3">Exocyst subunit Exo70 family protein</fullName>
    </recommendedName>
</protein>
<keyword evidence="3" id="KW-0268">Exocytosis</keyword>
<keyword evidence="3" id="KW-0653">Protein transport</keyword>
<sequence length="624" mass="71702">MRKSWSFSPRNSNVESIEEDEKEAFQELPQVLEDVDEFLRRKDATPEEPLHVPHYVHALPKLLERVVGRYDSGRSRFGIDDDDDKSFLDAVDRISKLSVSCPYVLDQTTSALDKAMCFLEKQFCTLLEDPKSKPPKKSFSFDSHSDSLSSSSVFSAFSENDKESPRPPQSSSFPGQDLDEEGFPPNFSAHKISNLNKIATAMISADYKQECCMAFANYRLKAFKTSLQGLGYGTPKMEDLYKMPWESLEAEIVTWIKLVQHCTTNLFEAERRLYNSIFTHHPSVSDELFHNLARAVIVNFLNFAQGVALTKPSTEKLFKFLDMLETLSTIGDSYSKEIEYETVAAKERIVEAASAMFCDLENSIKSDNERIPVPNGAVHPLTRYVMNYLKYACEYKNTLEDVLSFPQCVIVNHNIANDEEDSRTPKNSPFAIQLMKVMDLLDENIERKSKVYKDPSLRYIFLMNNGRYIVQKIKGCKELHECMGDNWCRRRQSGLRLYHKCYQRETWSKVLKCLNHEGLQGTGNKLSKQLLKERFKTFNSMFEDIHKSQSSWTVSDEQLQSELRVSISALVIPAYRSFVGRFKHHLESSSRHVDKYIKYHPEDIEALIDDLFDGNASSMGKKKT</sequence>
<dbReference type="GO" id="GO:0006887">
    <property type="term" value="P:exocytosis"/>
    <property type="evidence" value="ECO:0007669"/>
    <property type="project" value="UniProtKB-KW"/>
</dbReference>
<dbReference type="Gene3D" id="1.20.1280.170">
    <property type="entry name" value="Exocyst complex component Exo70"/>
    <property type="match status" value="1"/>
</dbReference>
<evidence type="ECO:0000313" key="6">
    <source>
        <dbReference type="EMBL" id="KAK7310345.1"/>
    </source>
</evidence>
<gene>
    <name evidence="6" type="ORF">RJT34_07805</name>
</gene>
<dbReference type="SUPFAM" id="SSF74788">
    <property type="entry name" value="Cullin repeat-like"/>
    <property type="match status" value="1"/>
</dbReference>
<evidence type="ECO:0000259" key="5">
    <source>
        <dbReference type="Pfam" id="PF03081"/>
    </source>
</evidence>